<protein>
    <submittedName>
        <fullName evidence="1">Putative secreted peptide</fullName>
    </submittedName>
</protein>
<name>A0A2M3ZTM9_9DIPT</name>
<dbReference type="AlphaFoldDB" id="A0A2M3ZTM9"/>
<evidence type="ECO:0000313" key="1">
    <source>
        <dbReference type="EMBL" id="MBW31927.1"/>
    </source>
</evidence>
<accession>A0A2M3ZTM9</accession>
<dbReference type="EMBL" id="GGFM01011176">
    <property type="protein sequence ID" value="MBW31927.1"/>
    <property type="molecule type" value="Transcribed_RNA"/>
</dbReference>
<reference evidence="1" key="1">
    <citation type="submission" date="2018-01" db="EMBL/GenBank/DDBJ databases">
        <title>An insight into the sialome of Amazonian anophelines.</title>
        <authorList>
            <person name="Ribeiro J.M."/>
            <person name="Scarpassa V."/>
            <person name="Calvo E."/>
        </authorList>
    </citation>
    <scope>NUCLEOTIDE SEQUENCE</scope>
    <source>
        <tissue evidence="1">Salivary glands</tissue>
    </source>
</reference>
<sequence length="92" mass="9839">MAGSMVTRLGLKCVAGICWMLSFVTLCETIEQVSAFVSLFCVIRCSLMLGLCCGSASLASRVVHLVEAATGLESLRNLPKFRVSGKVSSVFF</sequence>
<proteinExistence type="predicted"/>
<organism evidence="1">
    <name type="scientific">Anopheles braziliensis</name>
    <dbReference type="NCBI Taxonomy" id="58242"/>
    <lineage>
        <taxon>Eukaryota</taxon>
        <taxon>Metazoa</taxon>
        <taxon>Ecdysozoa</taxon>
        <taxon>Arthropoda</taxon>
        <taxon>Hexapoda</taxon>
        <taxon>Insecta</taxon>
        <taxon>Pterygota</taxon>
        <taxon>Neoptera</taxon>
        <taxon>Endopterygota</taxon>
        <taxon>Diptera</taxon>
        <taxon>Nematocera</taxon>
        <taxon>Culicoidea</taxon>
        <taxon>Culicidae</taxon>
        <taxon>Anophelinae</taxon>
        <taxon>Anopheles</taxon>
    </lineage>
</organism>